<name>A0A9R0JIV6_SPIOL</name>
<reference evidence="3" key="1">
    <citation type="journal article" date="2021" name="Nat. Commun.">
        <title>Genomic analyses provide insights into spinach domestication and the genetic basis of agronomic traits.</title>
        <authorList>
            <person name="Cai X."/>
            <person name="Sun X."/>
            <person name="Xu C."/>
            <person name="Sun H."/>
            <person name="Wang X."/>
            <person name="Ge C."/>
            <person name="Zhang Z."/>
            <person name="Wang Q."/>
            <person name="Fei Z."/>
            <person name="Jiao C."/>
            <person name="Wang Q."/>
        </authorList>
    </citation>
    <scope>NUCLEOTIDE SEQUENCE [LARGE SCALE GENOMIC DNA]</scope>
    <source>
        <strain evidence="3">cv. Varoflay</strain>
    </source>
</reference>
<proteinExistence type="inferred from homology"/>
<evidence type="ECO:0008006" key="5">
    <source>
        <dbReference type="Google" id="ProtNLM"/>
    </source>
</evidence>
<organism evidence="3 4">
    <name type="scientific">Spinacia oleracea</name>
    <name type="common">Spinach</name>
    <dbReference type="NCBI Taxonomy" id="3562"/>
    <lineage>
        <taxon>Eukaryota</taxon>
        <taxon>Viridiplantae</taxon>
        <taxon>Streptophyta</taxon>
        <taxon>Embryophyta</taxon>
        <taxon>Tracheophyta</taxon>
        <taxon>Spermatophyta</taxon>
        <taxon>Magnoliopsida</taxon>
        <taxon>eudicotyledons</taxon>
        <taxon>Gunneridae</taxon>
        <taxon>Pentapetalae</taxon>
        <taxon>Caryophyllales</taxon>
        <taxon>Chenopodiaceae</taxon>
        <taxon>Chenopodioideae</taxon>
        <taxon>Anserineae</taxon>
        <taxon>Spinacia</taxon>
    </lineage>
</organism>
<evidence type="ECO:0000256" key="1">
    <source>
        <dbReference type="ARBA" id="ARBA00005536"/>
    </source>
</evidence>
<dbReference type="Gene3D" id="1.20.1260.60">
    <property type="entry name" value="Vacuolar protein sorting-associated protein Ist1"/>
    <property type="match status" value="1"/>
</dbReference>
<feature type="compositionally biased region" description="Basic residues" evidence="2">
    <location>
        <begin position="471"/>
        <end position="480"/>
    </location>
</feature>
<gene>
    <name evidence="4" type="primary">LOC110806123</name>
</gene>
<reference evidence="4" key="2">
    <citation type="submission" date="2025-08" db="UniProtKB">
        <authorList>
            <consortium name="RefSeq"/>
        </authorList>
    </citation>
    <scope>IDENTIFICATION</scope>
    <source>
        <tissue evidence="4">Leaf</tissue>
    </source>
</reference>
<dbReference type="Proteomes" id="UP000813463">
    <property type="component" value="Chromosome 2"/>
</dbReference>
<feature type="compositionally biased region" description="Basic and acidic residues" evidence="2">
    <location>
        <begin position="553"/>
        <end position="566"/>
    </location>
</feature>
<evidence type="ECO:0000313" key="4">
    <source>
        <dbReference type="RefSeq" id="XP_021867454.1"/>
    </source>
</evidence>
<dbReference type="KEGG" id="soe:110806123"/>
<feature type="compositionally biased region" description="Polar residues" evidence="2">
    <location>
        <begin position="360"/>
        <end position="372"/>
    </location>
</feature>
<feature type="region of interest" description="Disordered" evidence="2">
    <location>
        <begin position="180"/>
        <end position="606"/>
    </location>
</feature>
<comment type="similarity">
    <text evidence="1">Belongs to the IST1 family.</text>
</comment>
<dbReference type="InterPro" id="IPR042277">
    <property type="entry name" value="IST1-like"/>
</dbReference>
<feature type="compositionally biased region" description="Basic and acidic residues" evidence="2">
    <location>
        <begin position="488"/>
        <end position="501"/>
    </location>
</feature>
<dbReference type="PANTHER" id="PTHR12161">
    <property type="entry name" value="IST1 FAMILY MEMBER"/>
    <property type="match status" value="1"/>
</dbReference>
<dbReference type="GeneID" id="110806123"/>
<feature type="compositionally biased region" description="Basic and acidic residues" evidence="2">
    <location>
        <begin position="212"/>
        <end position="259"/>
    </location>
</feature>
<sequence>MLDGLLGKSGFYSKCKSLIKQTRTRIEVVRRKRNATQKFLRKDIADLLANGLEKNAYGRADGLISELILSSCYEFIDHVCEIILKHLPVLQKLRECPEDCREAVASVMFAAARFSDLPELRELRDLFQGRYGSSVEYYVNQKLVENITPKPPSMEKNIKLLEEIASEFTLRWDSRGFEERMASSSMTEQKHQRIPETPQAAQVKVSAPLAKEAFHRTVKDEVLPKKKSEATPSRERQVDDRHQMESRRDCILERKDELKYNVSKAPELTNHRYKPPSYREDSIQKREDHDNYLQGKGQKADRRVYEDNSAKEAIQVGNSSHGKRLESVHSQHKLDRHRQDNVSESDVCNTLSQRKPDQRPASNGISSPSSMSDVPAENIHVKSMRKKQEDEVDGLKSNFRGGVPPPYVKPRKSKHKVDAEENDTLTFYPTGRPEKPPTKPDFPDAHENLDSIGRVTEVYYKDEAGVDSTPRRRSHRRKYSRSTSSQDGKVKGEVGKEERVLRRVSTSRRKHESRKGLQIVFDDDHYRKDDEESMIDQLLLHYSKKPSSSDPGNPRRETKNRTRDVSKSPVHKAKVGTYVGEEDLTPRRGTSRSMSFPPRQVTQPEPQKVFARAASFQQEIPAKHVHPKLPDYDDLAARFAALRASQD</sequence>
<dbReference type="InterPro" id="IPR005061">
    <property type="entry name" value="Ist1"/>
</dbReference>
<feature type="compositionally biased region" description="Basic and acidic residues" evidence="2">
    <location>
        <begin position="432"/>
        <end position="449"/>
    </location>
</feature>
<dbReference type="AlphaFoldDB" id="A0A9R0JIV6"/>
<dbReference type="PANTHER" id="PTHR12161:SF14">
    <property type="entry name" value="REGULATOR OF VPS4 ACTIVITY IN THE MVB PATHWAY PROTEIN"/>
    <property type="match status" value="1"/>
</dbReference>
<dbReference type="OrthoDB" id="29853at2759"/>
<dbReference type="FunFam" id="1.20.1260.60:FF:000002">
    <property type="entry name" value="Vacuolar protein sorting-associated protein IST1"/>
    <property type="match status" value="1"/>
</dbReference>
<dbReference type="Pfam" id="PF03398">
    <property type="entry name" value="Ist1"/>
    <property type="match status" value="1"/>
</dbReference>
<keyword evidence="3" id="KW-1185">Reference proteome</keyword>
<protein>
    <recommendedName>
        <fullName evidence="5">IST1-like protein</fullName>
    </recommendedName>
</protein>
<dbReference type="RefSeq" id="XP_021867454.1">
    <property type="nucleotide sequence ID" value="XM_022011762.2"/>
</dbReference>
<feature type="compositionally biased region" description="Basic and acidic residues" evidence="2">
    <location>
        <begin position="298"/>
        <end position="310"/>
    </location>
</feature>
<feature type="compositionally biased region" description="Basic and acidic residues" evidence="2">
    <location>
        <begin position="277"/>
        <end position="291"/>
    </location>
</feature>
<dbReference type="GO" id="GO:0008104">
    <property type="term" value="P:intracellular protein localization"/>
    <property type="evidence" value="ECO:0000318"/>
    <property type="project" value="GO_Central"/>
</dbReference>
<evidence type="ECO:0000313" key="3">
    <source>
        <dbReference type="Proteomes" id="UP000813463"/>
    </source>
</evidence>
<feature type="compositionally biased region" description="Polar residues" evidence="2">
    <location>
        <begin position="342"/>
        <end position="353"/>
    </location>
</feature>
<feature type="compositionally biased region" description="Basic and acidic residues" evidence="2">
    <location>
        <begin position="323"/>
        <end position="341"/>
    </location>
</feature>
<dbReference type="GO" id="GO:0015031">
    <property type="term" value="P:protein transport"/>
    <property type="evidence" value="ECO:0007669"/>
    <property type="project" value="InterPro"/>
</dbReference>
<accession>A0A9R0JIV6</accession>
<evidence type="ECO:0000256" key="2">
    <source>
        <dbReference type="SAM" id="MobiDB-lite"/>
    </source>
</evidence>